<dbReference type="GeneID" id="28802226"/>
<evidence type="ECO:0000313" key="2">
    <source>
        <dbReference type="Proteomes" id="UP000207597"/>
    </source>
</evidence>
<dbReference type="Gene3D" id="3.40.960.10">
    <property type="entry name" value="VSR Endonuclease"/>
    <property type="match status" value="1"/>
</dbReference>
<gene>
    <name evidence="1" type="ORF">Stau2_13</name>
</gene>
<reference evidence="1 2" key="1">
    <citation type="journal article" date="2016" name="Virus Genes">
        <title>Genomic analysis of Staphylococcus phage Stau2 isolated from medical specimen.</title>
        <authorList>
            <person name="Hsieh S.E."/>
            <person name="Tseng Y.H."/>
            <person name="Lo H.H."/>
            <person name="Chen S.T."/>
            <person name="Wu C.N."/>
        </authorList>
    </citation>
    <scope>NUCLEOTIDE SEQUENCE [LARGE SCALE GENOMIC DNA]</scope>
</reference>
<dbReference type="RefSeq" id="YP_009275770.1">
    <property type="nucleotide sequence ID" value="NC_030933.1"/>
</dbReference>
<organism evidence="1 2">
    <name type="scientific">Staphylococcus phage Stau2</name>
    <dbReference type="NCBI Taxonomy" id="1200862"/>
    <lineage>
        <taxon>Viruses</taxon>
        <taxon>Duplodnaviria</taxon>
        <taxon>Heunggongvirae</taxon>
        <taxon>Uroviricota</taxon>
        <taxon>Caudoviricetes</taxon>
        <taxon>Herelleviridae</taxon>
        <taxon>Twortvirinae</taxon>
        <taxon>Silviavirus</taxon>
        <taxon>Silviavirus stau2</taxon>
    </lineage>
</organism>
<proteinExistence type="predicted"/>
<dbReference type="EMBL" id="KP881332">
    <property type="protein sequence ID" value="AKA61264.1"/>
    <property type="molecule type" value="Genomic_DNA"/>
</dbReference>
<keyword evidence="2" id="KW-1185">Reference proteome</keyword>
<protein>
    <submittedName>
        <fullName evidence="1">Group I intron protein</fullName>
    </submittedName>
</protein>
<name>A0A0U1ZU90_9CAUD</name>
<evidence type="ECO:0000313" key="1">
    <source>
        <dbReference type="EMBL" id="AKA61264.1"/>
    </source>
</evidence>
<sequence length="313" mass="36533">MRKPISTKEFENILKETEKGQYTLLGEVVNAKTKVDVRHEKCGTVYKVSPSSYKGGSRCPICARKERVNTRKGGRRKTHEDFIKEVYNIVGEEYTVNSKYEKWNTKISFTHNSCGNTFLMIPNSFLNGRGCPECGRKRSNSVRSSNNNIFKEKLRLKYGNEYTPLEDYKNNSTNILVKHNTCGNSWRVKSANLLWGYGCPRCKQSKGEKLVEEYLLSKGINFTTQKKFKDLKAVKNLSFDFYLPEENILIEYQGQQHYHPVDIFGGREQFKKQVEYDNMKREYTKNKGYHLIEIPYKYTTIEDIEEILNKVLV</sequence>
<dbReference type="KEGG" id="vg:28802226"/>
<accession>A0A0U1ZU90</accession>
<dbReference type="Proteomes" id="UP000207597">
    <property type="component" value="Segment"/>
</dbReference>